<dbReference type="AlphaFoldDB" id="A0A2P5AQF1"/>
<dbReference type="EMBL" id="JXTB01000486">
    <property type="protein sequence ID" value="PON38747.1"/>
    <property type="molecule type" value="Genomic_DNA"/>
</dbReference>
<dbReference type="PANTHER" id="PTHR34287:SF4">
    <property type="entry name" value="OS04G0504200 PROTEIN"/>
    <property type="match status" value="1"/>
</dbReference>
<name>A0A2P5AQF1_PARAD</name>
<protein>
    <submittedName>
        <fullName evidence="2">Uncharacterized protein</fullName>
    </submittedName>
</protein>
<reference evidence="3" key="1">
    <citation type="submission" date="2016-06" db="EMBL/GenBank/DDBJ databases">
        <title>Parallel loss of symbiosis genes in relatives of nitrogen-fixing non-legume Parasponia.</title>
        <authorList>
            <person name="Van Velzen R."/>
            <person name="Holmer R."/>
            <person name="Bu F."/>
            <person name="Rutten L."/>
            <person name="Van Zeijl A."/>
            <person name="Liu W."/>
            <person name="Santuari L."/>
            <person name="Cao Q."/>
            <person name="Sharma T."/>
            <person name="Shen D."/>
            <person name="Roswanjaya Y."/>
            <person name="Wardhani T."/>
            <person name="Kalhor M.S."/>
            <person name="Jansen J."/>
            <person name="Van den Hoogen J."/>
            <person name="Gungor B."/>
            <person name="Hartog M."/>
            <person name="Hontelez J."/>
            <person name="Verver J."/>
            <person name="Yang W.-C."/>
            <person name="Schijlen E."/>
            <person name="Repin R."/>
            <person name="Schilthuizen M."/>
            <person name="Schranz E."/>
            <person name="Heidstra R."/>
            <person name="Miyata K."/>
            <person name="Fedorova E."/>
            <person name="Kohlen W."/>
            <person name="Bisseling T."/>
            <person name="Smit S."/>
            <person name="Geurts R."/>
        </authorList>
    </citation>
    <scope>NUCLEOTIDE SEQUENCE [LARGE SCALE GENOMIC DNA]</scope>
    <source>
        <strain evidence="3">cv. WU1-14</strain>
    </source>
</reference>
<evidence type="ECO:0000256" key="1">
    <source>
        <dbReference type="SAM" id="MobiDB-lite"/>
    </source>
</evidence>
<sequence>MSCCNTKVVEYLEPLMSKELLCKFPDNSAFDFNYSQSSIWSPLVPPAYSSVDLEPDSSFVTPKKLNFETGFELGNQNCSLKKVTSDMKKKIKTTGFVLNLSALKTKKKNMKNKKKKVVSDFSPNPSFKGTCNPLTKKVWNKVLRAASRHFKKKKKDSTSHVRLSNNLRKENIY</sequence>
<dbReference type="OrthoDB" id="1678883at2759"/>
<accession>A0A2P5AQF1</accession>
<gene>
    <name evidence="2" type="ORF">PanWU01x14_310110</name>
</gene>
<keyword evidence="3" id="KW-1185">Reference proteome</keyword>
<dbReference type="STRING" id="3476.A0A2P5AQF1"/>
<dbReference type="PANTHER" id="PTHR34287">
    <property type="entry name" value="OS06G0551500 PROTEIN-RELATED"/>
    <property type="match status" value="1"/>
</dbReference>
<dbReference type="Proteomes" id="UP000237105">
    <property type="component" value="Unassembled WGS sequence"/>
</dbReference>
<organism evidence="2 3">
    <name type="scientific">Parasponia andersonii</name>
    <name type="common">Sponia andersonii</name>
    <dbReference type="NCBI Taxonomy" id="3476"/>
    <lineage>
        <taxon>Eukaryota</taxon>
        <taxon>Viridiplantae</taxon>
        <taxon>Streptophyta</taxon>
        <taxon>Embryophyta</taxon>
        <taxon>Tracheophyta</taxon>
        <taxon>Spermatophyta</taxon>
        <taxon>Magnoliopsida</taxon>
        <taxon>eudicotyledons</taxon>
        <taxon>Gunneridae</taxon>
        <taxon>Pentapetalae</taxon>
        <taxon>rosids</taxon>
        <taxon>fabids</taxon>
        <taxon>Rosales</taxon>
        <taxon>Cannabaceae</taxon>
        <taxon>Parasponia</taxon>
    </lineage>
</organism>
<proteinExistence type="predicted"/>
<evidence type="ECO:0000313" key="2">
    <source>
        <dbReference type="EMBL" id="PON38747.1"/>
    </source>
</evidence>
<feature type="region of interest" description="Disordered" evidence="1">
    <location>
        <begin position="152"/>
        <end position="173"/>
    </location>
</feature>
<comment type="caution">
    <text evidence="2">The sequence shown here is derived from an EMBL/GenBank/DDBJ whole genome shotgun (WGS) entry which is preliminary data.</text>
</comment>
<evidence type="ECO:0000313" key="3">
    <source>
        <dbReference type="Proteomes" id="UP000237105"/>
    </source>
</evidence>